<evidence type="ECO:0000313" key="2">
    <source>
        <dbReference type="EMBL" id="KFM28364.1"/>
    </source>
</evidence>
<keyword evidence="4" id="KW-1185">Reference proteome</keyword>
<protein>
    <submittedName>
        <fullName evidence="2">Uncharacterized protein</fullName>
    </submittedName>
</protein>
<accession>A0A087SRL0</accession>
<reference evidence="3" key="4">
    <citation type="submission" date="2018-11" db="EMBL/GenBank/DDBJ databases">
        <title>Characterization of plant carbon substrate utilization by Auxenochlorella protothecoides.</title>
        <authorList>
            <person name="Vogler B.W."/>
            <person name="Starkenburg S.R."/>
            <person name="Sudasinghe N."/>
            <person name="Schambach J.Y."/>
            <person name="Rollin J.A."/>
            <person name="Pattathil S."/>
            <person name="Barry A.N."/>
        </authorList>
    </citation>
    <scope>NUCLEOTIDE SEQUENCE [LARGE SCALE GENOMIC DNA]</scope>
    <source>
        <strain evidence="3">UTEX 25</strain>
    </source>
</reference>
<dbReference type="Proteomes" id="UP000028924">
    <property type="component" value="Unassembled WGS sequence"/>
</dbReference>
<gene>
    <name evidence="3" type="ORF">APUTEX25_003148</name>
    <name evidence="2" type="ORF">F751_3874</name>
</gene>
<feature type="chain" id="PRO_5040562497" evidence="1">
    <location>
        <begin position="23"/>
        <end position="122"/>
    </location>
</feature>
<name>A0A087SRL0_AUXPR</name>
<evidence type="ECO:0000256" key="1">
    <source>
        <dbReference type="SAM" id="SignalP"/>
    </source>
</evidence>
<dbReference type="Proteomes" id="UP000279271">
    <property type="component" value="Unassembled WGS sequence"/>
</dbReference>
<dbReference type="EMBL" id="QOKY01000196">
    <property type="protein sequence ID" value="RMZ53614.1"/>
    <property type="molecule type" value="Genomic_DNA"/>
</dbReference>
<evidence type="ECO:0000313" key="3">
    <source>
        <dbReference type="EMBL" id="RMZ53614.1"/>
    </source>
</evidence>
<feature type="signal peptide" evidence="1">
    <location>
        <begin position="1"/>
        <end position="22"/>
    </location>
</feature>
<reference evidence="5" key="2">
    <citation type="journal article" date="2018" name="Algal Res.">
        <title>Characterization of plant carbon substrate utilization by Auxenochlorella protothecoides.</title>
        <authorList>
            <person name="Vogler B.W."/>
            <person name="Starkenburg S.R."/>
            <person name="Sudasinghe N."/>
            <person name="Schambach J.Y."/>
            <person name="Rollin J.A."/>
            <person name="Pattathil S."/>
            <person name="Barry A.N."/>
        </authorList>
    </citation>
    <scope>NUCLEOTIDE SEQUENCE [LARGE SCALE GENOMIC DNA]</scope>
    <source>
        <strain evidence="5">UTEX 25</strain>
    </source>
</reference>
<organism evidence="2 4">
    <name type="scientific">Auxenochlorella protothecoides</name>
    <name type="common">Green microalga</name>
    <name type="synonym">Chlorella protothecoides</name>
    <dbReference type="NCBI Taxonomy" id="3075"/>
    <lineage>
        <taxon>Eukaryota</taxon>
        <taxon>Viridiplantae</taxon>
        <taxon>Chlorophyta</taxon>
        <taxon>core chlorophytes</taxon>
        <taxon>Trebouxiophyceae</taxon>
        <taxon>Chlorellales</taxon>
        <taxon>Chlorellaceae</taxon>
        <taxon>Auxenochlorella</taxon>
    </lineage>
</organism>
<evidence type="ECO:0000313" key="5">
    <source>
        <dbReference type="Proteomes" id="UP000279271"/>
    </source>
</evidence>
<dbReference type="RefSeq" id="XP_011401378.1">
    <property type="nucleotide sequence ID" value="XM_011403076.1"/>
</dbReference>
<reference evidence="2 4" key="1">
    <citation type="journal article" date="2014" name="BMC Genomics">
        <title>Oil accumulation mechanisms of the oleaginous microalga Chlorella protothecoides revealed through its genome, transcriptomes, and proteomes.</title>
        <authorList>
            <person name="Gao C."/>
            <person name="Wang Y."/>
            <person name="Shen Y."/>
            <person name="Yan D."/>
            <person name="He X."/>
            <person name="Dai J."/>
            <person name="Wu Q."/>
        </authorList>
    </citation>
    <scope>NUCLEOTIDE SEQUENCE [LARGE SCALE GENOMIC DNA]</scope>
    <source>
        <strain evidence="2 4">0710</strain>
    </source>
</reference>
<sequence>MARTAVSIACLLVVALAIGARADEDSPLVKVRITGHLGDFTPFDFSGTGDFAVDPDTKKVGVATASALGVNDFKLWLVNGENPVADSDATASADTGALVLAAAAQAIGQGDTQVKTFTGTFP</sequence>
<dbReference type="GeneID" id="23615265"/>
<evidence type="ECO:0000313" key="4">
    <source>
        <dbReference type="Proteomes" id="UP000028924"/>
    </source>
</evidence>
<proteinExistence type="predicted"/>
<reference evidence="3" key="3">
    <citation type="submission" date="2018-10" db="EMBL/GenBank/DDBJ databases">
        <authorList>
            <person name="Hovde B."/>
            <person name="Zhang X."/>
        </authorList>
    </citation>
    <scope>NUCLEOTIDE SEQUENCE [LARGE SCALE GENOMIC DNA]</scope>
    <source>
        <strain evidence="3">UTEX 25</strain>
    </source>
</reference>
<dbReference type="EMBL" id="KL662167">
    <property type="protein sequence ID" value="KFM28364.1"/>
    <property type="molecule type" value="Genomic_DNA"/>
</dbReference>
<keyword evidence="1" id="KW-0732">Signal</keyword>
<dbReference type="KEGG" id="apro:F751_3874"/>
<dbReference type="AlphaFoldDB" id="A0A087SRL0"/>